<dbReference type="GO" id="GO:0006203">
    <property type="term" value="P:dGTP catabolic process"/>
    <property type="evidence" value="ECO:0007669"/>
    <property type="project" value="TreeGrafter"/>
</dbReference>
<evidence type="ECO:0000313" key="2">
    <source>
        <dbReference type="EMBL" id="SDC90550.1"/>
    </source>
</evidence>
<dbReference type="InterPro" id="IPR004518">
    <property type="entry name" value="MazG-like_dom"/>
</dbReference>
<dbReference type="GO" id="GO:0047429">
    <property type="term" value="F:nucleoside triphosphate diphosphatase activity"/>
    <property type="evidence" value="ECO:0007669"/>
    <property type="project" value="TreeGrafter"/>
</dbReference>
<dbReference type="GO" id="GO:0046076">
    <property type="term" value="P:dTTP catabolic process"/>
    <property type="evidence" value="ECO:0007669"/>
    <property type="project" value="TreeGrafter"/>
</dbReference>
<proteinExistence type="predicted"/>
<dbReference type="GO" id="GO:0046052">
    <property type="term" value="P:UTP catabolic process"/>
    <property type="evidence" value="ECO:0007669"/>
    <property type="project" value="TreeGrafter"/>
</dbReference>
<name>A0A1G6QDJ6_9MICO</name>
<dbReference type="NCBIfam" id="TIGR00444">
    <property type="entry name" value="mazG"/>
    <property type="match status" value="1"/>
</dbReference>
<dbReference type="InterPro" id="IPR011551">
    <property type="entry name" value="NTP_PyrPHydrolase_MazG"/>
</dbReference>
<dbReference type="GO" id="GO:0006950">
    <property type="term" value="P:response to stress"/>
    <property type="evidence" value="ECO:0007669"/>
    <property type="project" value="UniProtKB-ARBA"/>
</dbReference>
<dbReference type="AlphaFoldDB" id="A0A1G6QDJ6"/>
<dbReference type="GO" id="GO:0046081">
    <property type="term" value="P:dUTP catabolic process"/>
    <property type="evidence" value="ECO:0007669"/>
    <property type="project" value="TreeGrafter"/>
</dbReference>
<feature type="domain" description="NTP pyrophosphohydrolase MazG-like" evidence="1">
    <location>
        <begin position="33"/>
        <end position="108"/>
    </location>
</feature>
<evidence type="ECO:0000313" key="3">
    <source>
        <dbReference type="Proteomes" id="UP000199039"/>
    </source>
</evidence>
<dbReference type="Proteomes" id="UP000199039">
    <property type="component" value="Unassembled WGS sequence"/>
</dbReference>
<dbReference type="SUPFAM" id="SSF101386">
    <property type="entry name" value="all-alpha NTP pyrophosphatases"/>
    <property type="match status" value="1"/>
</dbReference>
<dbReference type="STRING" id="1814289.SAMN05216410_2515"/>
<reference evidence="2 3" key="1">
    <citation type="submission" date="2016-09" db="EMBL/GenBank/DDBJ databases">
        <authorList>
            <person name="Capua I."/>
            <person name="De Benedictis P."/>
            <person name="Joannis T."/>
            <person name="Lombin L.H."/>
            <person name="Cattoli G."/>
        </authorList>
    </citation>
    <scope>NUCLEOTIDE SEQUENCE [LARGE SCALE GENOMIC DNA]</scope>
    <source>
        <strain evidence="2 3">ISLP-3</strain>
    </source>
</reference>
<gene>
    <name evidence="2" type="ORF">SAMN05216410_2515</name>
</gene>
<dbReference type="InterPro" id="IPR048015">
    <property type="entry name" value="NTP-PPase_MazG-like_N"/>
</dbReference>
<keyword evidence="2" id="KW-0378">Hydrolase</keyword>
<dbReference type="GO" id="GO:0046047">
    <property type="term" value="P:TTP catabolic process"/>
    <property type="evidence" value="ECO:0007669"/>
    <property type="project" value="TreeGrafter"/>
</dbReference>
<dbReference type="FunFam" id="1.10.287.1080:FF:000001">
    <property type="entry name" value="Nucleoside triphosphate pyrophosphohydrolase"/>
    <property type="match status" value="1"/>
</dbReference>
<dbReference type="Pfam" id="PF03819">
    <property type="entry name" value="MazG"/>
    <property type="match status" value="1"/>
</dbReference>
<accession>A0A1G6QDJ6</accession>
<keyword evidence="3" id="KW-1185">Reference proteome</keyword>
<evidence type="ECO:0000259" key="1">
    <source>
        <dbReference type="Pfam" id="PF03819"/>
    </source>
</evidence>
<dbReference type="EMBL" id="FMYH01000004">
    <property type="protein sequence ID" value="SDC90550.1"/>
    <property type="molecule type" value="Genomic_DNA"/>
</dbReference>
<dbReference type="GO" id="GO:0046061">
    <property type="term" value="P:dATP catabolic process"/>
    <property type="evidence" value="ECO:0007669"/>
    <property type="project" value="TreeGrafter"/>
</dbReference>
<protein>
    <submittedName>
        <fullName evidence="2">XTP/dITP diphosphohydrolase</fullName>
    </submittedName>
</protein>
<organism evidence="2 3">
    <name type="scientific">Sanguibacter gelidistatuariae</name>
    <dbReference type="NCBI Taxonomy" id="1814289"/>
    <lineage>
        <taxon>Bacteria</taxon>
        <taxon>Bacillati</taxon>
        <taxon>Actinomycetota</taxon>
        <taxon>Actinomycetes</taxon>
        <taxon>Micrococcales</taxon>
        <taxon>Sanguibacteraceae</taxon>
        <taxon>Sanguibacter</taxon>
    </lineage>
</organism>
<sequence>MTAAPDASVALAALIDVMDRLRSPGGCPWDAQQTHASLMKYTLEEAYELVEAVEQGDRPGIREELGDLLLQVVFNARVAQEHPDDPFDIGDVARDLTSKLVRRHPHVFAEETYVDDERLRASWDAIKQQEKRRTSVLEGIPLDLGALSRAQKVLVRAQRAGLVPVAEPVPDDARLAAASGTGSGAGAEVFDETRRTEAIGAGLLDLVRRALADGIDAEGALRAALRHVESDIAASERRLAEAAAPAEC</sequence>
<dbReference type="PANTHER" id="PTHR30522">
    <property type="entry name" value="NUCLEOSIDE TRIPHOSPHATE PYROPHOSPHOHYDROLASE"/>
    <property type="match status" value="1"/>
</dbReference>
<dbReference type="OrthoDB" id="9808939at2"/>
<dbReference type="Gene3D" id="1.10.287.1080">
    <property type="entry name" value="MazG-like"/>
    <property type="match status" value="2"/>
</dbReference>
<dbReference type="PANTHER" id="PTHR30522:SF0">
    <property type="entry name" value="NUCLEOSIDE TRIPHOSPHATE PYROPHOSPHOHYDROLASE"/>
    <property type="match status" value="1"/>
</dbReference>
<dbReference type="CDD" id="cd11528">
    <property type="entry name" value="NTP-PPase_MazG_Nterm"/>
    <property type="match status" value="1"/>
</dbReference>
<dbReference type="RefSeq" id="WP_093183820.1">
    <property type="nucleotide sequence ID" value="NZ_FMYH01000004.1"/>
</dbReference>